<reference evidence="1" key="2">
    <citation type="journal article" date="2015" name="Data Brief">
        <title>Shoot transcriptome of the giant reed, Arundo donax.</title>
        <authorList>
            <person name="Barrero R.A."/>
            <person name="Guerrero F.D."/>
            <person name="Moolhuijzen P."/>
            <person name="Goolsby J.A."/>
            <person name="Tidwell J."/>
            <person name="Bellgard S.E."/>
            <person name="Bellgard M.I."/>
        </authorList>
    </citation>
    <scope>NUCLEOTIDE SEQUENCE</scope>
    <source>
        <tissue evidence="1">Shoot tissue taken approximately 20 cm above the soil surface</tissue>
    </source>
</reference>
<accession>A0A0A9H5Z9</accession>
<name>A0A0A9H5Z9_ARUDO</name>
<sequence length="54" mass="5732">MMKGAVVPVLNCSTFHCETSLSPNALDWKLGFEAGSSGSSSSDSTRFRASIICF</sequence>
<reference evidence="1" key="1">
    <citation type="submission" date="2014-09" db="EMBL/GenBank/DDBJ databases">
        <authorList>
            <person name="Magalhaes I.L.F."/>
            <person name="Oliveira U."/>
            <person name="Santos F.R."/>
            <person name="Vidigal T.H.D.A."/>
            <person name="Brescovit A.D."/>
            <person name="Santos A.J."/>
        </authorList>
    </citation>
    <scope>NUCLEOTIDE SEQUENCE</scope>
    <source>
        <tissue evidence="1">Shoot tissue taken approximately 20 cm above the soil surface</tissue>
    </source>
</reference>
<dbReference type="EMBL" id="GBRH01165739">
    <property type="protein sequence ID" value="JAE32157.1"/>
    <property type="molecule type" value="Transcribed_RNA"/>
</dbReference>
<proteinExistence type="predicted"/>
<organism evidence="1">
    <name type="scientific">Arundo donax</name>
    <name type="common">Giant reed</name>
    <name type="synonym">Donax arundinaceus</name>
    <dbReference type="NCBI Taxonomy" id="35708"/>
    <lineage>
        <taxon>Eukaryota</taxon>
        <taxon>Viridiplantae</taxon>
        <taxon>Streptophyta</taxon>
        <taxon>Embryophyta</taxon>
        <taxon>Tracheophyta</taxon>
        <taxon>Spermatophyta</taxon>
        <taxon>Magnoliopsida</taxon>
        <taxon>Liliopsida</taxon>
        <taxon>Poales</taxon>
        <taxon>Poaceae</taxon>
        <taxon>PACMAD clade</taxon>
        <taxon>Arundinoideae</taxon>
        <taxon>Arundineae</taxon>
        <taxon>Arundo</taxon>
    </lineage>
</organism>
<protein>
    <submittedName>
        <fullName evidence="1">Uncharacterized protein</fullName>
    </submittedName>
</protein>
<dbReference type="AlphaFoldDB" id="A0A0A9H5Z9"/>
<evidence type="ECO:0000313" key="1">
    <source>
        <dbReference type="EMBL" id="JAE32157.1"/>
    </source>
</evidence>